<evidence type="ECO:0000313" key="3">
    <source>
        <dbReference type="Proteomes" id="UP000636956"/>
    </source>
</evidence>
<evidence type="ECO:0000259" key="1">
    <source>
        <dbReference type="Pfam" id="PF09588"/>
    </source>
</evidence>
<sequence length="233" mass="26051">MPDTPFALFDLEGAATEAHRPPTPIRHPHETRIVADASDRVAWLRARSRGVTATDAAKLASRASVRAAAWEKLHGTRGFGGSRFTDHGRTREPVIAGWANREHGITPSTLLFHAEGDRRHLATPDGLRVTPQGVLELCEIKTTSRPWRAIPRTYLRQVWWQQYVLGAERTLVVWEHHEDFVPVGAQPQCRWVDRDDDQIAILVRLANELLAALRPNGDPVPDARAIYRPGALA</sequence>
<organism evidence="2 3">
    <name type="scientific">Agromyces bauzanensis</name>
    <dbReference type="NCBI Taxonomy" id="1308924"/>
    <lineage>
        <taxon>Bacteria</taxon>
        <taxon>Bacillati</taxon>
        <taxon>Actinomycetota</taxon>
        <taxon>Actinomycetes</taxon>
        <taxon>Micrococcales</taxon>
        <taxon>Microbacteriaceae</taxon>
        <taxon>Agromyces</taxon>
    </lineage>
</organism>
<keyword evidence="3" id="KW-1185">Reference proteome</keyword>
<reference evidence="2" key="1">
    <citation type="journal article" date="2014" name="Int. J. Syst. Evol. Microbiol.">
        <title>Complete genome sequence of Corynebacterium casei LMG S-19264T (=DSM 44701T), isolated from a smear-ripened cheese.</title>
        <authorList>
            <consortium name="US DOE Joint Genome Institute (JGI-PGF)"/>
            <person name="Walter F."/>
            <person name="Albersmeier A."/>
            <person name="Kalinowski J."/>
            <person name="Ruckert C."/>
        </authorList>
    </citation>
    <scope>NUCLEOTIDE SEQUENCE</scope>
    <source>
        <strain evidence="2">CGMCC 1.8984</strain>
    </source>
</reference>
<dbReference type="InterPro" id="IPR019080">
    <property type="entry name" value="YqaJ_viral_recombinase"/>
</dbReference>
<evidence type="ECO:0000313" key="2">
    <source>
        <dbReference type="EMBL" id="GGJ87748.1"/>
    </source>
</evidence>
<gene>
    <name evidence="2" type="ORF">GCM10011372_27840</name>
</gene>
<reference evidence="2" key="2">
    <citation type="submission" date="2020-09" db="EMBL/GenBank/DDBJ databases">
        <authorList>
            <person name="Sun Q."/>
            <person name="Zhou Y."/>
        </authorList>
    </citation>
    <scope>NUCLEOTIDE SEQUENCE</scope>
    <source>
        <strain evidence="2">CGMCC 1.8984</strain>
    </source>
</reference>
<dbReference type="InterPro" id="IPR011604">
    <property type="entry name" value="PDDEXK-like_dom_sf"/>
</dbReference>
<protein>
    <recommendedName>
        <fullName evidence="1">YqaJ viral recombinase domain-containing protein</fullName>
    </recommendedName>
</protein>
<name>A0A917PQZ1_9MICO</name>
<dbReference type="EMBL" id="BMMD01000017">
    <property type="protein sequence ID" value="GGJ87748.1"/>
    <property type="molecule type" value="Genomic_DNA"/>
</dbReference>
<dbReference type="InterPro" id="IPR011335">
    <property type="entry name" value="Restrct_endonuc-II-like"/>
</dbReference>
<dbReference type="Pfam" id="PF09588">
    <property type="entry name" value="YqaJ"/>
    <property type="match status" value="1"/>
</dbReference>
<dbReference type="SUPFAM" id="SSF52980">
    <property type="entry name" value="Restriction endonuclease-like"/>
    <property type="match status" value="1"/>
</dbReference>
<dbReference type="Proteomes" id="UP000636956">
    <property type="component" value="Unassembled WGS sequence"/>
</dbReference>
<dbReference type="Gene3D" id="3.90.320.10">
    <property type="match status" value="1"/>
</dbReference>
<accession>A0A917PQZ1</accession>
<dbReference type="AlphaFoldDB" id="A0A917PQZ1"/>
<comment type="caution">
    <text evidence="2">The sequence shown here is derived from an EMBL/GenBank/DDBJ whole genome shotgun (WGS) entry which is preliminary data.</text>
</comment>
<dbReference type="RefSeq" id="WP_373285527.1">
    <property type="nucleotide sequence ID" value="NZ_BAABFW010000005.1"/>
</dbReference>
<feature type="domain" description="YqaJ viral recombinase" evidence="1">
    <location>
        <begin position="43"/>
        <end position="167"/>
    </location>
</feature>
<proteinExistence type="predicted"/>